<accession>A0ABR5KDV3</accession>
<dbReference type="Proteomes" id="UP000037727">
    <property type="component" value="Unassembled WGS sequence"/>
</dbReference>
<reference evidence="5 6" key="1">
    <citation type="submission" date="2015-09" db="EMBL/GenBank/DDBJ databases">
        <title>Draft genome sequence and assembly of Photorhabdus sp. VMG, a bacterial symbiont associated with Heterorhabditis zealandica.</title>
        <authorList>
            <person name="Naidoo S."/>
            <person name="Featherston J."/>
            <person name="Mothupi B."/>
            <person name="Gray V.M."/>
        </authorList>
    </citation>
    <scope>NUCLEOTIDE SEQUENCE [LARGE SCALE GENOMIC DNA]</scope>
    <source>
        <strain evidence="5 6">VMG</strain>
    </source>
</reference>
<sequence>MEEKNIDINLNIPTKIIIKNGAIEHITSYLEQYELKKTLLLITKGMLKRTTKLQILLSKKNHITKIIPYILSSNFKASISELKKVKNFIHNDNFDSIISIGGGNILDFGKVVAICIDKNIEPNFLVGKTIEKVEKKLFHISIPTTFGTGSEITKGAIIYDEYNGIKDGVRGTVMFPDLAIIDPKFGKTLPDNILRETIFDSFSHAFESIQSVNNNRFIDLIGHKSLSILNLTLDKYYEKKLDDSFYDNIAYIAFLGGICVCHNSTCLPHRFEQALSPIYSLSHGAGLSALYPEWVRQLEHHNVYKALPENIIKGKSLYKYTTDIIKKLKLTNTSNSLKSLNISPKMIAKRITGKIENDPLIKKEGSHIIEILSQEYLRK</sequence>
<dbReference type="SUPFAM" id="SSF56796">
    <property type="entry name" value="Dehydroquinate synthase-like"/>
    <property type="match status" value="1"/>
</dbReference>
<protein>
    <recommendedName>
        <fullName evidence="7">Iron-containing alcohol dehydrogenase</fullName>
    </recommendedName>
</protein>
<proteinExistence type="inferred from homology"/>
<evidence type="ECO:0008006" key="7">
    <source>
        <dbReference type="Google" id="ProtNLM"/>
    </source>
</evidence>
<evidence type="ECO:0000259" key="4">
    <source>
        <dbReference type="Pfam" id="PF25137"/>
    </source>
</evidence>
<evidence type="ECO:0000313" key="6">
    <source>
        <dbReference type="Proteomes" id="UP000037727"/>
    </source>
</evidence>
<dbReference type="EMBL" id="LJCS01000016">
    <property type="protein sequence ID" value="KOY62517.1"/>
    <property type="molecule type" value="Genomic_DNA"/>
</dbReference>
<comment type="similarity">
    <text evidence="1">Belongs to the iron-containing alcohol dehydrogenase family.</text>
</comment>
<dbReference type="InterPro" id="IPR056798">
    <property type="entry name" value="ADH_Fe_C"/>
</dbReference>
<dbReference type="PANTHER" id="PTHR11496:SF102">
    <property type="entry name" value="ALCOHOL DEHYDROGENASE 4"/>
    <property type="match status" value="1"/>
</dbReference>
<comment type="caution">
    <text evidence="5">The sequence shown here is derived from an EMBL/GenBank/DDBJ whole genome shotgun (WGS) entry which is preliminary data.</text>
</comment>
<dbReference type="Pfam" id="PF25137">
    <property type="entry name" value="ADH_Fe_C"/>
    <property type="match status" value="1"/>
</dbReference>
<keyword evidence="6" id="KW-1185">Reference proteome</keyword>
<name>A0ABR5KDV3_9GAMM</name>
<feature type="domain" description="Fe-containing alcohol dehydrogenase-like C-terminal" evidence="4">
    <location>
        <begin position="197"/>
        <end position="328"/>
    </location>
</feature>
<evidence type="ECO:0000313" key="5">
    <source>
        <dbReference type="EMBL" id="KOY62517.1"/>
    </source>
</evidence>
<dbReference type="Gene3D" id="1.20.1090.10">
    <property type="entry name" value="Dehydroquinate synthase-like - alpha domain"/>
    <property type="match status" value="1"/>
</dbReference>
<dbReference type="InterPro" id="IPR001670">
    <property type="entry name" value="ADH_Fe/GldA"/>
</dbReference>
<feature type="domain" description="Alcohol dehydrogenase iron-type/glycerol dehydrogenase GldA" evidence="3">
    <location>
        <begin position="13"/>
        <end position="183"/>
    </location>
</feature>
<dbReference type="Pfam" id="PF00465">
    <property type="entry name" value="Fe-ADH"/>
    <property type="match status" value="1"/>
</dbReference>
<dbReference type="Gene3D" id="3.40.50.1970">
    <property type="match status" value="1"/>
</dbReference>
<evidence type="ECO:0000256" key="1">
    <source>
        <dbReference type="ARBA" id="ARBA00007358"/>
    </source>
</evidence>
<organism evidence="5 6">
    <name type="scientific">Photorhabdus heterorhabditis</name>
    <dbReference type="NCBI Taxonomy" id="880156"/>
    <lineage>
        <taxon>Bacteria</taxon>
        <taxon>Pseudomonadati</taxon>
        <taxon>Pseudomonadota</taxon>
        <taxon>Gammaproteobacteria</taxon>
        <taxon>Enterobacterales</taxon>
        <taxon>Morganellaceae</taxon>
        <taxon>Photorhabdus</taxon>
    </lineage>
</organism>
<dbReference type="PANTHER" id="PTHR11496">
    <property type="entry name" value="ALCOHOL DEHYDROGENASE"/>
    <property type="match status" value="1"/>
</dbReference>
<dbReference type="RefSeq" id="WP_054477840.1">
    <property type="nucleotide sequence ID" value="NZ_CAWMRL010000016.1"/>
</dbReference>
<dbReference type="InterPro" id="IPR039697">
    <property type="entry name" value="Alcohol_dehydrogenase_Fe"/>
</dbReference>
<keyword evidence="2" id="KW-0560">Oxidoreductase</keyword>
<evidence type="ECO:0000256" key="2">
    <source>
        <dbReference type="ARBA" id="ARBA00023002"/>
    </source>
</evidence>
<gene>
    <name evidence="5" type="ORF">AM629_08060</name>
</gene>
<evidence type="ECO:0000259" key="3">
    <source>
        <dbReference type="Pfam" id="PF00465"/>
    </source>
</evidence>